<dbReference type="Proteomes" id="UP000324927">
    <property type="component" value="Unassembled WGS sequence"/>
</dbReference>
<organism evidence="1 2">
    <name type="scientific">Azospirillum lipoferum</name>
    <dbReference type="NCBI Taxonomy" id="193"/>
    <lineage>
        <taxon>Bacteria</taxon>
        <taxon>Pseudomonadati</taxon>
        <taxon>Pseudomonadota</taxon>
        <taxon>Alphaproteobacteria</taxon>
        <taxon>Rhodospirillales</taxon>
        <taxon>Azospirillaceae</taxon>
        <taxon>Azospirillum</taxon>
    </lineage>
</organism>
<dbReference type="EMBL" id="VTTN01000013">
    <property type="protein sequence ID" value="KAA0592983.1"/>
    <property type="molecule type" value="Genomic_DNA"/>
</dbReference>
<dbReference type="OrthoDB" id="9920273at2"/>
<reference evidence="1 2" key="1">
    <citation type="submission" date="2019-08" db="EMBL/GenBank/DDBJ databases">
        <authorList>
            <person name="Grouzdev D."/>
            <person name="Tikhonova E."/>
            <person name="Kravchenko I."/>
        </authorList>
    </citation>
    <scope>NUCLEOTIDE SEQUENCE [LARGE SCALE GENOMIC DNA]</scope>
    <source>
        <strain evidence="1 2">59b</strain>
    </source>
</reference>
<gene>
    <name evidence="1" type="ORF">FZ942_26015</name>
</gene>
<proteinExistence type="predicted"/>
<name>A0A5A9GF40_AZOLI</name>
<evidence type="ECO:0000313" key="2">
    <source>
        <dbReference type="Proteomes" id="UP000324927"/>
    </source>
</evidence>
<sequence length="82" mass="9080">MSYISPTPVQADPADALLATPVDPFWLHQANRSNYPPVHRLFRLLALASPKDRADAIDQITDHCRQRLGSEAMDAILNGRTA</sequence>
<comment type="caution">
    <text evidence="1">The sequence shown here is derived from an EMBL/GenBank/DDBJ whole genome shotgun (WGS) entry which is preliminary data.</text>
</comment>
<dbReference type="AlphaFoldDB" id="A0A5A9GF40"/>
<dbReference type="RefSeq" id="WP_149233977.1">
    <property type="nucleotide sequence ID" value="NZ_JALJXJ010000015.1"/>
</dbReference>
<keyword evidence="2" id="KW-1185">Reference proteome</keyword>
<accession>A0A5A9GF40</accession>
<protein>
    <submittedName>
        <fullName evidence="1">Uncharacterized protein</fullName>
    </submittedName>
</protein>
<evidence type="ECO:0000313" key="1">
    <source>
        <dbReference type="EMBL" id="KAA0592983.1"/>
    </source>
</evidence>